<feature type="transmembrane region" description="Helical" evidence="1">
    <location>
        <begin position="437"/>
        <end position="458"/>
    </location>
</feature>
<evidence type="ECO:0000313" key="3">
    <source>
        <dbReference type="Proteomes" id="UP000501802"/>
    </source>
</evidence>
<feature type="transmembrane region" description="Helical" evidence="1">
    <location>
        <begin position="343"/>
        <end position="359"/>
    </location>
</feature>
<dbReference type="RefSeq" id="WP_167217589.1">
    <property type="nucleotide sequence ID" value="NZ_CP050063.1"/>
</dbReference>
<feature type="transmembrane region" description="Helical" evidence="1">
    <location>
        <begin position="576"/>
        <end position="594"/>
    </location>
</feature>
<dbReference type="AlphaFoldDB" id="A0A6G9AXK7"/>
<name>A0A6G9AXK7_9BACT</name>
<feature type="transmembrane region" description="Helical" evidence="1">
    <location>
        <begin position="99"/>
        <end position="124"/>
    </location>
</feature>
<evidence type="ECO:0000313" key="2">
    <source>
        <dbReference type="EMBL" id="QIP17086.1"/>
    </source>
</evidence>
<feature type="transmembrane region" description="Helical" evidence="1">
    <location>
        <begin position="275"/>
        <end position="293"/>
    </location>
</feature>
<feature type="transmembrane region" description="Helical" evidence="1">
    <location>
        <begin position="66"/>
        <end position="87"/>
    </location>
</feature>
<feature type="transmembrane region" description="Helical" evidence="1">
    <location>
        <begin position="131"/>
        <end position="148"/>
    </location>
</feature>
<feature type="transmembrane region" description="Helical" evidence="1">
    <location>
        <begin position="36"/>
        <end position="54"/>
    </location>
</feature>
<feature type="transmembrane region" description="Helical" evidence="1">
    <location>
        <begin position="12"/>
        <end position="30"/>
    </location>
</feature>
<gene>
    <name evidence="2" type="ORF">G8759_32845</name>
</gene>
<dbReference type="EMBL" id="CP050063">
    <property type="protein sequence ID" value="QIP17086.1"/>
    <property type="molecule type" value="Genomic_DNA"/>
</dbReference>
<feature type="transmembrane region" description="Helical" evidence="1">
    <location>
        <begin position="207"/>
        <end position="227"/>
    </location>
</feature>
<feature type="transmembrane region" description="Helical" evidence="1">
    <location>
        <begin position="644"/>
        <end position="667"/>
    </location>
</feature>
<keyword evidence="1" id="KW-1133">Transmembrane helix</keyword>
<proteinExistence type="predicted"/>
<evidence type="ECO:0000256" key="1">
    <source>
        <dbReference type="SAM" id="Phobius"/>
    </source>
</evidence>
<keyword evidence="1" id="KW-0472">Membrane</keyword>
<dbReference type="Proteomes" id="UP000501802">
    <property type="component" value="Chromosome"/>
</dbReference>
<reference evidence="2 3" key="1">
    <citation type="submission" date="2020-03" db="EMBL/GenBank/DDBJ databases">
        <authorList>
            <person name="Kim M.K."/>
        </authorList>
    </citation>
    <scope>NUCLEOTIDE SEQUENCE [LARGE SCALE GENOMIC DNA]</scope>
    <source>
        <strain evidence="2 3">BT328</strain>
    </source>
</reference>
<feature type="transmembrane region" description="Helical" evidence="1">
    <location>
        <begin position="606"/>
        <end position="623"/>
    </location>
</feature>
<protein>
    <submittedName>
        <fullName evidence="2">Uncharacterized protein</fullName>
    </submittedName>
</protein>
<feature type="transmembrane region" description="Helical" evidence="1">
    <location>
        <begin position="305"/>
        <end position="331"/>
    </location>
</feature>
<feature type="transmembrane region" description="Helical" evidence="1">
    <location>
        <begin position="470"/>
        <end position="488"/>
    </location>
</feature>
<feature type="transmembrane region" description="Helical" evidence="1">
    <location>
        <begin position="176"/>
        <end position="195"/>
    </location>
</feature>
<organism evidence="2 3">
    <name type="scientific">Spirosoma aureum</name>
    <dbReference type="NCBI Taxonomy" id="2692134"/>
    <lineage>
        <taxon>Bacteria</taxon>
        <taxon>Pseudomonadati</taxon>
        <taxon>Bacteroidota</taxon>
        <taxon>Cytophagia</taxon>
        <taxon>Cytophagales</taxon>
        <taxon>Cytophagaceae</taxon>
        <taxon>Spirosoma</taxon>
    </lineage>
</organism>
<keyword evidence="1" id="KW-0812">Transmembrane</keyword>
<feature type="transmembrane region" description="Helical" evidence="1">
    <location>
        <begin position="366"/>
        <end position="387"/>
    </location>
</feature>
<keyword evidence="3" id="KW-1185">Reference proteome</keyword>
<accession>A0A6G9AXK7</accession>
<feature type="transmembrane region" description="Helical" evidence="1">
    <location>
        <begin position="538"/>
        <end position="555"/>
    </location>
</feature>
<sequence>MVLSTTIQSPIRRFNSVLLCGLALSIGWGIRGNFGHEYGAAFAGCLAAIVIALLSGRADWRARVLYFAFFGAIGWGFGGSISYMQVISYTQSGHGLSQWYGYVGLFYIGFLWAALGGAGTALAAVADQKRLIQLFKPILVLFGVWFIQDLIEDPVVDWIQSGIVFDHTWSRHKSPLYWLDADYLAALFALLAMALYDLVDRNEKNRLYLPIFGAMGAVLGWGIQSLLKVFGLDQKLASSLTYPLGDPTYINPETGTVAFDPHNFLNNWPQWFGDYPQHIGWILGLLIGLVVYFRRFGKFRDGASLIVYMAVGWLLFFLAFPVLGSVFFANAGGLRMTPPRSDDWAGITGVFIGAVLWFRQNKLLPVAVASILSGTIGGLGFSGIQWVKQLLMIPGNPRILSGKGFLPETDEFKTITDNWADWQHQNWHSFLEQSYGFVNGVAIVVALGFLATRIPVHVDQHESASTGRKWTLGVATVFVWLAIPYVNLVKNVEEWGKQLNPAVWTRVVDHQETSAALWDVPYFGRLPGIDFLHMTPTGWFNVTWLLLLLVFILLIRRHAREPLSIIPMSWLGRGQLIFLVLLWLMVVGNFERALVDWSPQRLLTEWVITVNAILATLLVLTVPREREEFAIHLPESFGLFYRQAWMRAALAVAISGVLFLVTNRLVYNYPANEKPGNAIHTRFGLEADWRAKPNLKNALHK</sequence>
<dbReference type="KEGG" id="spib:G8759_32845"/>